<organism evidence="3 4">
    <name type="scientific">Fischerella thermalis JSC-11</name>
    <dbReference type="NCBI Taxonomy" id="741277"/>
    <lineage>
        <taxon>Bacteria</taxon>
        <taxon>Bacillati</taxon>
        <taxon>Cyanobacteriota</taxon>
        <taxon>Cyanophyceae</taxon>
        <taxon>Nostocales</taxon>
        <taxon>Hapalosiphonaceae</taxon>
        <taxon>Fischerella</taxon>
    </lineage>
</organism>
<feature type="domain" description="CRISPR type III-associated protein" evidence="2">
    <location>
        <begin position="22"/>
        <end position="210"/>
    </location>
</feature>
<gene>
    <name evidence="3" type="ORF">FJSC11DRAFT_1034</name>
</gene>
<accession>G6FQ87</accession>
<dbReference type="PANTHER" id="PTHR35579:SF6">
    <property type="entry name" value="DUF324 DOMAIN-CONTAINING PROTEIN"/>
    <property type="match status" value="1"/>
</dbReference>
<protein>
    <recommendedName>
        <fullName evidence="2">CRISPR type III-associated protein domain-containing protein</fullName>
    </recommendedName>
</protein>
<dbReference type="RefSeq" id="WP_009455313.1">
    <property type="nucleotide sequence ID" value="NZ_AGIZ01000003.1"/>
</dbReference>
<keyword evidence="1" id="KW-0051">Antiviral defense</keyword>
<dbReference type="EMBL" id="AGIZ01000003">
    <property type="protein sequence ID" value="EHC17972.1"/>
    <property type="molecule type" value="Genomic_DNA"/>
</dbReference>
<dbReference type="GO" id="GO:0051607">
    <property type="term" value="P:defense response to virus"/>
    <property type="evidence" value="ECO:0007669"/>
    <property type="project" value="UniProtKB-KW"/>
</dbReference>
<dbReference type="CDD" id="cd09726">
    <property type="entry name" value="RAMP_I_III"/>
    <property type="match status" value="1"/>
</dbReference>
<dbReference type="InterPro" id="IPR005537">
    <property type="entry name" value="RAMP_III_fam"/>
</dbReference>
<name>G6FQ87_9CYAN</name>
<comment type="caution">
    <text evidence="3">The sequence shown here is derived from an EMBL/GenBank/DDBJ whole genome shotgun (WGS) entry which is preliminary data.</text>
</comment>
<sequence>MNRTREERHIIKRIIVRGVLVLDTPTCLGNGDAEGATDMMLLLDSISHNPLLTGSSITGALRNYLHEYQCDYTKSESRDNIAAKLFGDLFAYKDERNKNEAEKIALREKDTQSPLIIHDAIGSTIHNVEIRDGVKIDGATGTASDKAKYDLELLPAGTKFPLNFELLIEKDKDKDKDENELKQALALALEGLKNGEIAIGMKKRRGFGRCHVDEWQVWEFDLTKHSDLIAWLTFERPWGKPYATKLPSDKLLSNTHLQKLKVDKPDKRDRLFITAKFQLASPLLIRSGQDLIQHKCSPDVVHLHSYRKDKPEPVVSGTSLAGVLWHRAERIVNTLDKNLQIVYDLFGFVKEESKQAKASRLVIHESLIENTVDIVQSRIAIDRFTGGAYNGALFQEQPVFSISKKEDSQKINKVKGKLKKSSNTSSNTAHIKLELELRQPKEYEIGLLLLLLKDLWTGDLPIGGTSSIGRGRLQGVEATIVWQQHKWVISEENRKLLISNQDKDEMEEFVKKFLEQAP</sequence>
<evidence type="ECO:0000256" key="1">
    <source>
        <dbReference type="ARBA" id="ARBA00023118"/>
    </source>
</evidence>
<evidence type="ECO:0000259" key="2">
    <source>
        <dbReference type="Pfam" id="PF03787"/>
    </source>
</evidence>
<dbReference type="Proteomes" id="UP000004344">
    <property type="component" value="Unassembled WGS sequence"/>
</dbReference>
<reference evidence="3 4" key="1">
    <citation type="submission" date="2011-09" db="EMBL/GenBank/DDBJ databases">
        <title>The draft genome of Fischerella sp. JSC-11.</title>
        <authorList>
            <consortium name="US DOE Joint Genome Institute (JGI-PGF)"/>
            <person name="Lucas S."/>
            <person name="Han J."/>
            <person name="Lapidus A."/>
            <person name="Cheng J.-F."/>
            <person name="Goodwin L."/>
            <person name="Pitluck S."/>
            <person name="Peters L."/>
            <person name="Land M.L."/>
            <person name="Hauser L."/>
            <person name="Sarkisova S."/>
            <person name="Bryant D.A."/>
            <person name="Brown I."/>
            <person name="Woyke T.J."/>
        </authorList>
    </citation>
    <scope>NUCLEOTIDE SEQUENCE [LARGE SCALE GENOMIC DNA]</scope>
    <source>
        <strain evidence="3 4">JSC-11</strain>
    </source>
</reference>
<evidence type="ECO:0000313" key="3">
    <source>
        <dbReference type="EMBL" id="EHC17972.1"/>
    </source>
</evidence>
<proteinExistence type="predicted"/>
<dbReference type="PANTHER" id="PTHR35579">
    <property type="entry name" value="CRISPR SYSTEM CMS ENDORIBONUCLEASE CSM3"/>
    <property type="match status" value="1"/>
</dbReference>
<dbReference type="Pfam" id="PF03787">
    <property type="entry name" value="RAMPs"/>
    <property type="match status" value="2"/>
</dbReference>
<keyword evidence="4" id="KW-1185">Reference proteome</keyword>
<evidence type="ECO:0000313" key="4">
    <source>
        <dbReference type="Proteomes" id="UP000004344"/>
    </source>
</evidence>
<dbReference type="InterPro" id="IPR052216">
    <property type="entry name" value="CRISPR_Csm3_endoribonuclease"/>
</dbReference>
<feature type="domain" description="CRISPR type III-associated protein" evidence="2">
    <location>
        <begin position="276"/>
        <end position="473"/>
    </location>
</feature>
<dbReference type="PATRIC" id="fig|741277.3.peg.1218"/>
<dbReference type="AlphaFoldDB" id="G6FQ87"/>